<dbReference type="InterPro" id="IPR011990">
    <property type="entry name" value="TPR-like_helical_dom_sf"/>
</dbReference>
<evidence type="ECO:0000256" key="3">
    <source>
        <dbReference type="SAM" id="MobiDB-lite"/>
    </source>
</evidence>
<dbReference type="HAMAP" id="MF_02066">
    <property type="entry name" value="CpoB"/>
    <property type="match status" value="1"/>
</dbReference>
<dbReference type="KEGG" id="ddu:GF1_10610"/>
<reference evidence="4" key="1">
    <citation type="submission" date="2020-12" db="EMBL/GenBank/DDBJ databases">
        <title>Desulfobium dissulfuricans gen. nov., sp. nov., a novel mesophilic, sulfate-reducing bacterium isolated from a deep-sea hydrothermal vent.</title>
        <authorList>
            <person name="Hashimoto Y."/>
            <person name="Tame A."/>
            <person name="Sawayama S."/>
            <person name="Miyazaki J."/>
            <person name="Takai K."/>
            <person name="Nakagawa S."/>
        </authorList>
    </citation>
    <scope>NUCLEOTIDE SEQUENCE</scope>
    <source>
        <strain evidence="4">GF1</strain>
    </source>
</reference>
<dbReference type="Pfam" id="PF13174">
    <property type="entry name" value="TPR_6"/>
    <property type="match status" value="1"/>
</dbReference>
<dbReference type="RefSeq" id="WP_267928585.1">
    <property type="nucleotide sequence ID" value="NZ_AP024233.1"/>
</dbReference>
<evidence type="ECO:0000256" key="2">
    <source>
        <dbReference type="SAM" id="Coils"/>
    </source>
</evidence>
<feature type="compositionally biased region" description="Low complexity" evidence="3">
    <location>
        <begin position="195"/>
        <end position="212"/>
    </location>
</feature>
<keyword evidence="5" id="KW-1185">Reference proteome</keyword>
<dbReference type="AlphaFoldDB" id="A0A915U0S3"/>
<gene>
    <name evidence="4" type="ORF">GF1_10610</name>
</gene>
<feature type="repeat" description="TPR" evidence="1">
    <location>
        <begin position="226"/>
        <end position="259"/>
    </location>
</feature>
<dbReference type="InterPro" id="IPR019734">
    <property type="entry name" value="TPR_rpt"/>
</dbReference>
<name>A0A915U0S3_9BACT</name>
<dbReference type="SMART" id="SM00028">
    <property type="entry name" value="TPR"/>
    <property type="match status" value="3"/>
</dbReference>
<dbReference type="InterPro" id="IPR034706">
    <property type="entry name" value="CpoB"/>
</dbReference>
<keyword evidence="2" id="KW-0175">Coiled coil</keyword>
<dbReference type="Pfam" id="PF13432">
    <property type="entry name" value="TPR_16"/>
    <property type="match status" value="1"/>
</dbReference>
<organism evidence="4 5">
    <name type="scientific">Desulfolithobacter dissulfuricans</name>
    <dbReference type="NCBI Taxonomy" id="2795293"/>
    <lineage>
        <taxon>Bacteria</taxon>
        <taxon>Pseudomonadati</taxon>
        <taxon>Thermodesulfobacteriota</taxon>
        <taxon>Desulfobulbia</taxon>
        <taxon>Desulfobulbales</taxon>
        <taxon>Desulfobulbaceae</taxon>
        <taxon>Desulfolithobacter</taxon>
    </lineage>
</organism>
<feature type="coiled-coil region" evidence="2">
    <location>
        <begin position="105"/>
        <end position="161"/>
    </location>
</feature>
<dbReference type="Gene3D" id="1.25.40.10">
    <property type="entry name" value="Tetratricopeptide repeat domain"/>
    <property type="match status" value="1"/>
</dbReference>
<dbReference type="Proteomes" id="UP001063350">
    <property type="component" value="Chromosome"/>
</dbReference>
<dbReference type="EMBL" id="AP024233">
    <property type="protein sequence ID" value="BCO08685.1"/>
    <property type="molecule type" value="Genomic_DNA"/>
</dbReference>
<evidence type="ECO:0000313" key="4">
    <source>
        <dbReference type="EMBL" id="BCO08685.1"/>
    </source>
</evidence>
<feature type="region of interest" description="Disordered" evidence="3">
    <location>
        <begin position="195"/>
        <end position="225"/>
    </location>
</feature>
<dbReference type="SUPFAM" id="SSF48452">
    <property type="entry name" value="TPR-like"/>
    <property type="match status" value="1"/>
</dbReference>
<protein>
    <submittedName>
        <fullName evidence="4">Tol-pal system protein YbgF</fullName>
    </submittedName>
</protein>
<sequence length="346" mass="38722">MKKIRSLAVAGSCLFLLCQCASQDEIRDLSYQIRVVNQKVEEVKSSTVNQLRKRQASSVSRLDEVSEEVLQLKSQLEENAHLATRFREQTKEDIASIQGMIGQLRTENSDRAAQLEARLDQIEARVNQLAASLEQMRKARIQAAEERAREAARRAEEARKRTVVAASAGTDGSSFVRILADRRKRKVGSDQVVVAQPAAAPQQKKTPAVQKTSRPETAVTTQPAPAGDLFSQGMAEFKAGKYKDAYRIFEQVLAENPSGKKAARTLFYMAECLFAQGEYDLAILDYQKVISNHARDPHTPTALLKQGISFEKLTDNETAKIIYKKLIKDYPDTPEAEKARKRLEKL</sequence>
<proteinExistence type="inferred from homology"/>
<evidence type="ECO:0000256" key="1">
    <source>
        <dbReference type="PROSITE-ProRule" id="PRU00339"/>
    </source>
</evidence>
<accession>A0A915U0S3</accession>
<evidence type="ECO:0000313" key="5">
    <source>
        <dbReference type="Proteomes" id="UP001063350"/>
    </source>
</evidence>
<dbReference type="GO" id="GO:0051301">
    <property type="term" value="P:cell division"/>
    <property type="evidence" value="ECO:0007669"/>
    <property type="project" value="InterPro"/>
</dbReference>
<keyword evidence="1" id="KW-0802">TPR repeat</keyword>
<dbReference type="PROSITE" id="PS50005">
    <property type="entry name" value="TPR"/>
    <property type="match status" value="1"/>
</dbReference>